<dbReference type="PANTHER" id="PTHR34837">
    <property type="entry name" value="OS05G0595500 PROTEIN"/>
    <property type="match status" value="1"/>
</dbReference>
<reference evidence="2" key="2">
    <citation type="submission" date="2021-02" db="EMBL/GenBank/DDBJ databases">
        <authorList>
            <person name="Kimball J.A."/>
            <person name="Haas M.W."/>
            <person name="Macchietto M."/>
            <person name="Kono T."/>
            <person name="Duquette J."/>
            <person name="Shao M."/>
        </authorList>
    </citation>
    <scope>NUCLEOTIDE SEQUENCE</scope>
    <source>
        <tissue evidence="2">Fresh leaf tissue</tissue>
    </source>
</reference>
<feature type="compositionally biased region" description="Polar residues" evidence="1">
    <location>
        <begin position="579"/>
        <end position="591"/>
    </location>
</feature>
<evidence type="ECO:0000313" key="2">
    <source>
        <dbReference type="EMBL" id="KAG8077424.1"/>
    </source>
</evidence>
<feature type="region of interest" description="Disordered" evidence="1">
    <location>
        <begin position="1"/>
        <end position="705"/>
    </location>
</feature>
<dbReference type="PANTHER" id="PTHR34837:SF1">
    <property type="entry name" value="LOW PROTEIN: ZINC FINGER CCCH DOMAIN PROTEIN"/>
    <property type="match status" value="1"/>
</dbReference>
<organism evidence="2 3">
    <name type="scientific">Zizania palustris</name>
    <name type="common">Northern wild rice</name>
    <dbReference type="NCBI Taxonomy" id="103762"/>
    <lineage>
        <taxon>Eukaryota</taxon>
        <taxon>Viridiplantae</taxon>
        <taxon>Streptophyta</taxon>
        <taxon>Embryophyta</taxon>
        <taxon>Tracheophyta</taxon>
        <taxon>Spermatophyta</taxon>
        <taxon>Magnoliopsida</taxon>
        <taxon>Liliopsida</taxon>
        <taxon>Poales</taxon>
        <taxon>Poaceae</taxon>
        <taxon>BOP clade</taxon>
        <taxon>Oryzoideae</taxon>
        <taxon>Oryzeae</taxon>
        <taxon>Zizaniinae</taxon>
        <taxon>Zizania</taxon>
    </lineage>
</organism>
<feature type="compositionally biased region" description="Basic and acidic residues" evidence="1">
    <location>
        <begin position="827"/>
        <end position="840"/>
    </location>
</feature>
<feature type="compositionally biased region" description="Basic and acidic residues" evidence="1">
    <location>
        <begin position="755"/>
        <end position="766"/>
    </location>
</feature>
<feature type="compositionally biased region" description="Basic and acidic residues" evidence="1">
    <location>
        <begin position="592"/>
        <end position="623"/>
    </location>
</feature>
<comment type="caution">
    <text evidence="2">The sequence shown here is derived from an EMBL/GenBank/DDBJ whole genome shotgun (WGS) entry which is preliminary data.</text>
</comment>
<feature type="compositionally biased region" description="Basic residues" evidence="1">
    <location>
        <begin position="1"/>
        <end position="15"/>
    </location>
</feature>
<feature type="compositionally biased region" description="Basic and acidic residues" evidence="1">
    <location>
        <begin position="559"/>
        <end position="578"/>
    </location>
</feature>
<feature type="region of interest" description="Disordered" evidence="1">
    <location>
        <begin position="751"/>
        <end position="771"/>
    </location>
</feature>
<feature type="compositionally biased region" description="Basic and acidic residues" evidence="1">
    <location>
        <begin position="657"/>
        <end position="680"/>
    </location>
</feature>
<dbReference type="Proteomes" id="UP000729402">
    <property type="component" value="Unassembled WGS sequence"/>
</dbReference>
<gene>
    <name evidence="2" type="ORF">GUJ93_ZPchr0007g3208</name>
</gene>
<feature type="region of interest" description="Disordered" evidence="1">
    <location>
        <begin position="827"/>
        <end position="858"/>
    </location>
</feature>
<feature type="compositionally biased region" description="Basic and acidic residues" evidence="1">
    <location>
        <begin position="109"/>
        <end position="252"/>
    </location>
</feature>
<dbReference type="OrthoDB" id="1938945at2759"/>
<feature type="compositionally biased region" description="Basic and acidic residues" evidence="1">
    <location>
        <begin position="482"/>
        <end position="548"/>
    </location>
</feature>
<feature type="region of interest" description="Disordered" evidence="1">
    <location>
        <begin position="1009"/>
        <end position="1034"/>
    </location>
</feature>
<proteinExistence type="predicted"/>
<feature type="compositionally biased region" description="Basic and acidic residues" evidence="1">
    <location>
        <begin position="260"/>
        <end position="417"/>
    </location>
</feature>
<keyword evidence="3" id="KW-1185">Reference proteome</keyword>
<dbReference type="AlphaFoldDB" id="A0A8J5TDZ1"/>
<name>A0A8J5TDZ1_ZIZPA</name>
<sequence>MPRSSRHRSHRSHRRGGSESEGEEAGGAGAREEAAAVRVSRDPGPERRRSSAGKDVVSSENGYAEHGRKRKDRVEEMVVDVVSDRWNSGVCGDHLVEKRSKGDVFGPVDVDKLPEKSKVSGDESKRSSRRMVSMDERVEEVVSKSDSSKRRSEKDLGRRESTGQYRDEREKEKEREREKEWERQKEPERERGRDREKDREREKERDRERERDKDRERDRERDKERERDRQKDREREKKDYDSKHDRYDDGSARKNGSKTSRADEEGYSYKREMEINATTAKEKYSNPKKDPDRHNRRKDDSDDKWPTENRDGDDRKALSRYDHSKVRSSKEQRFDDDKYKEKHKDDYGRDKRQQDDKCLDERLTRDHESDRADYRSAKDGHRTSENHYRKDIVQDGDHYDDYGSRYKENRGRKRLPEESDDQYDLKSPSAREQRGSLDKSSGGGRLDSLIERVRSDHRHPENPDSSPSKIHPRSSPAPNTYIDKDQNWHVSKLTDHAKREVQCDERNIRPRTSGRERTPASRLRDRDADNWPSERLKQKDDLPSRDMQLEISSSSQYDRTPRKDTHPSPKHISEKSPTDQRFSGRLSSGRSTDSKGERSGLTKYRDRDGDLSLERSVHQDRTLSKALYREATPSGSSRGGHFSGTSPNHPLPPPLRHRSDDSAFLGLHDDDRRPQSGERRFHSHQKRNDMNSGRGHGHAWNNPPSWPSPVANGFVPMQHGAPGFHPPVHQFPGPQIFNLGPQMKLNQPGVSYPHDSVDRQEWDQNRQHSVTRGWETTGDALKGQNEMHEPEPLVTKKELDCSATPVAETSSGHYNVNPRIEQKEMDLTSKKNGAKDDAKNSIRNVGAPDGAPFMTSTPSKSSAAVFSTSYLSRINVSLDLVESELYKRCISLVGDLDITNAPQVVKSRLLQNNDSFGKVTRQLGMPNLLGSLNCTNNSDIFQRAMVLHKNQMAKIVPPTHSIAETEGKMDIPEDNHDDTEINDHTTSKEVVVVVDNPSPHHGVDTIEESLPSKQEHADDMGVTPPATTESGSVEAPPAIEPERMEVATPMVTKPDEDMEELAPSEIAESDKGMDVVPPGIVEPAKNSMDDVVAPVIAVPAVDTADGALEVNVKQADRVQEERLCDGMEVMLPPVTEPSQGKEDSPAVASSPDGQQIVSIMHAGVEKFMEGETDILIDDNPTGAEDCEALVESRVNLSRIPNSPESTH</sequence>
<evidence type="ECO:0000256" key="1">
    <source>
        <dbReference type="SAM" id="MobiDB-lite"/>
    </source>
</evidence>
<feature type="region of interest" description="Disordered" evidence="1">
    <location>
        <begin position="1134"/>
        <end position="1153"/>
    </location>
</feature>
<accession>A0A8J5TDZ1</accession>
<dbReference type="EMBL" id="JAAALK010000282">
    <property type="protein sequence ID" value="KAG8077424.1"/>
    <property type="molecule type" value="Genomic_DNA"/>
</dbReference>
<evidence type="ECO:0000313" key="3">
    <source>
        <dbReference type="Proteomes" id="UP000729402"/>
    </source>
</evidence>
<feature type="compositionally biased region" description="Basic and acidic residues" evidence="1">
    <location>
        <begin position="30"/>
        <end position="49"/>
    </location>
</feature>
<reference evidence="2" key="1">
    <citation type="journal article" date="2021" name="bioRxiv">
        <title>Whole Genome Assembly and Annotation of Northern Wild Rice, Zizania palustris L., Supports a Whole Genome Duplication in the Zizania Genus.</title>
        <authorList>
            <person name="Haas M."/>
            <person name="Kono T."/>
            <person name="Macchietto M."/>
            <person name="Millas R."/>
            <person name="McGilp L."/>
            <person name="Shao M."/>
            <person name="Duquette J."/>
            <person name="Hirsch C.N."/>
            <person name="Kimball J."/>
        </authorList>
    </citation>
    <scope>NUCLEOTIDE SEQUENCE</scope>
    <source>
        <tissue evidence="2">Fresh leaf tissue</tissue>
    </source>
</reference>
<feature type="compositionally biased region" description="Basic and acidic residues" evidence="1">
    <location>
        <begin position="448"/>
        <end position="462"/>
    </location>
</feature>
<protein>
    <submittedName>
        <fullName evidence="2">Uncharacterized protein</fullName>
    </submittedName>
</protein>